<reference evidence="1 2" key="1">
    <citation type="journal article" date="2015" name="Genome Biol. Evol.">
        <title>Comparative Genomics of a Bacterivorous Green Alga Reveals Evolutionary Causalities and Consequences of Phago-Mixotrophic Mode of Nutrition.</title>
        <authorList>
            <person name="Burns J.A."/>
            <person name="Paasch A."/>
            <person name="Narechania A."/>
            <person name="Kim E."/>
        </authorList>
    </citation>
    <scope>NUCLEOTIDE SEQUENCE [LARGE SCALE GENOMIC DNA]</scope>
    <source>
        <strain evidence="1 2">PLY_AMNH</strain>
    </source>
</reference>
<dbReference type="Proteomes" id="UP001190700">
    <property type="component" value="Unassembled WGS sequence"/>
</dbReference>
<proteinExistence type="predicted"/>
<accession>A0AAE0BFI8</accession>
<gene>
    <name evidence="1" type="ORF">CYMTET_54231</name>
</gene>
<comment type="caution">
    <text evidence="1">The sequence shown here is derived from an EMBL/GenBank/DDBJ whole genome shotgun (WGS) entry which is preliminary data.</text>
</comment>
<sequence>MSEGAREIKYIINVLNDLVDICNPVPMYCDNQGAIHLASDYVNNNRSKHIEVRNMYIRELVKSKTGEASYVSSADNTADIFTKPLPLPAFLTHRERLGIMNLKDSDPED</sequence>
<evidence type="ECO:0008006" key="3">
    <source>
        <dbReference type="Google" id="ProtNLM"/>
    </source>
</evidence>
<organism evidence="1 2">
    <name type="scientific">Cymbomonas tetramitiformis</name>
    <dbReference type="NCBI Taxonomy" id="36881"/>
    <lineage>
        <taxon>Eukaryota</taxon>
        <taxon>Viridiplantae</taxon>
        <taxon>Chlorophyta</taxon>
        <taxon>Pyramimonadophyceae</taxon>
        <taxon>Pyramimonadales</taxon>
        <taxon>Pyramimonadaceae</taxon>
        <taxon>Cymbomonas</taxon>
    </lineage>
</organism>
<dbReference type="EMBL" id="LGRX02035269">
    <property type="protein sequence ID" value="KAK3235576.1"/>
    <property type="molecule type" value="Genomic_DNA"/>
</dbReference>
<protein>
    <recommendedName>
        <fullName evidence="3">Copia protein</fullName>
    </recommendedName>
</protein>
<keyword evidence="2" id="KW-1185">Reference proteome</keyword>
<dbReference type="CDD" id="cd09272">
    <property type="entry name" value="RNase_HI_RT_Ty1"/>
    <property type="match status" value="1"/>
</dbReference>
<name>A0AAE0BFI8_9CHLO</name>
<evidence type="ECO:0000313" key="1">
    <source>
        <dbReference type="EMBL" id="KAK3235576.1"/>
    </source>
</evidence>
<dbReference type="AlphaFoldDB" id="A0AAE0BFI8"/>
<evidence type="ECO:0000313" key="2">
    <source>
        <dbReference type="Proteomes" id="UP001190700"/>
    </source>
</evidence>